<dbReference type="Gene3D" id="1.10.10.1740">
    <property type="entry name" value="Transmembrane protein 14-like"/>
    <property type="match status" value="1"/>
</dbReference>
<reference evidence="7 8" key="1">
    <citation type="journal article" date="2018" name="Gigascience">
        <title>Genomes of trombidid mites reveal novel predicted allergens and laterally-transferred genes associated with secondary metabolism.</title>
        <authorList>
            <person name="Dong X."/>
            <person name="Chaisiri K."/>
            <person name="Xia D."/>
            <person name="Armstrong S.D."/>
            <person name="Fang Y."/>
            <person name="Donnelly M.J."/>
            <person name="Kadowaki T."/>
            <person name="McGarry J.W."/>
            <person name="Darby A.C."/>
            <person name="Makepeace B.L."/>
        </authorList>
    </citation>
    <scope>NUCLEOTIDE SEQUENCE [LARGE SCALE GENOMIC DNA]</scope>
    <source>
        <strain evidence="7">UoL-WK</strain>
    </source>
</reference>
<evidence type="ECO:0000313" key="8">
    <source>
        <dbReference type="Proteomes" id="UP000285301"/>
    </source>
</evidence>
<dbReference type="GO" id="GO:0070453">
    <property type="term" value="P:regulation of heme biosynthetic process"/>
    <property type="evidence" value="ECO:0007669"/>
    <property type="project" value="TreeGrafter"/>
</dbReference>
<evidence type="ECO:0000256" key="2">
    <source>
        <dbReference type="ARBA" id="ARBA00007590"/>
    </source>
</evidence>
<keyword evidence="8" id="KW-1185">Reference proteome</keyword>
<dbReference type="OrthoDB" id="5620at2759"/>
<evidence type="ECO:0008006" key="9">
    <source>
        <dbReference type="Google" id="ProtNLM"/>
    </source>
</evidence>
<feature type="transmembrane region" description="Helical" evidence="6">
    <location>
        <begin position="73"/>
        <end position="93"/>
    </location>
</feature>
<dbReference type="Pfam" id="PF03647">
    <property type="entry name" value="Tmemb_14"/>
    <property type="match status" value="1"/>
</dbReference>
<protein>
    <recommendedName>
        <fullName evidence="9">Transmembrane protein 14C-like protein</fullName>
    </recommendedName>
</protein>
<name>A0A443REM1_9ACAR</name>
<comment type="subcellular location">
    <subcellularLocation>
        <location evidence="1">Membrane</location>
    </subcellularLocation>
</comment>
<evidence type="ECO:0000256" key="5">
    <source>
        <dbReference type="ARBA" id="ARBA00023136"/>
    </source>
</evidence>
<feature type="transmembrane region" description="Helical" evidence="6">
    <location>
        <begin position="99"/>
        <end position="118"/>
    </location>
</feature>
<proteinExistence type="inferred from homology"/>
<sequence>MEAKRFKGATVQIFTTIAREQETSGDLNVDSAVDERSGSLSLEKEEIEIAVEKRSQNQTRSIWQRIREYEMPFDVISACYAAAVAAGGIIGYAKAGSVPSLAAGLLFGSVLGVGTYLTSVNPNNYHLTLGTSAVLSGLMGFRFYKSGKFMPAGLVTVLSLAMVIRFSVRMIANASKTKT</sequence>
<organism evidence="7 8">
    <name type="scientific">Dinothrombium tinctorium</name>
    <dbReference type="NCBI Taxonomy" id="1965070"/>
    <lineage>
        <taxon>Eukaryota</taxon>
        <taxon>Metazoa</taxon>
        <taxon>Ecdysozoa</taxon>
        <taxon>Arthropoda</taxon>
        <taxon>Chelicerata</taxon>
        <taxon>Arachnida</taxon>
        <taxon>Acari</taxon>
        <taxon>Acariformes</taxon>
        <taxon>Trombidiformes</taxon>
        <taxon>Prostigmata</taxon>
        <taxon>Anystina</taxon>
        <taxon>Parasitengona</taxon>
        <taxon>Trombidioidea</taxon>
        <taxon>Trombidiidae</taxon>
        <taxon>Dinothrombium</taxon>
    </lineage>
</organism>
<dbReference type="InterPro" id="IPR005349">
    <property type="entry name" value="TMEM14"/>
</dbReference>
<keyword evidence="4 6" id="KW-1133">Transmembrane helix</keyword>
<feature type="transmembrane region" description="Helical" evidence="6">
    <location>
        <begin position="149"/>
        <end position="168"/>
    </location>
</feature>
<dbReference type="EMBL" id="NCKU01000903">
    <property type="protein sequence ID" value="RWS13718.1"/>
    <property type="molecule type" value="Genomic_DNA"/>
</dbReference>
<dbReference type="Proteomes" id="UP000285301">
    <property type="component" value="Unassembled WGS sequence"/>
</dbReference>
<gene>
    <name evidence="7" type="ORF">B4U79_00473</name>
</gene>
<dbReference type="AlphaFoldDB" id="A0A443REM1"/>
<comment type="caution">
    <text evidence="7">The sequence shown here is derived from an EMBL/GenBank/DDBJ whole genome shotgun (WGS) entry which is preliminary data.</text>
</comment>
<dbReference type="InterPro" id="IPR044890">
    <property type="entry name" value="TMEM14_sf"/>
</dbReference>
<dbReference type="PANTHER" id="PTHR12668">
    <property type="entry name" value="TRANSMEMBRANE PROTEIN 14, 15"/>
    <property type="match status" value="1"/>
</dbReference>
<evidence type="ECO:0000256" key="3">
    <source>
        <dbReference type="ARBA" id="ARBA00022692"/>
    </source>
</evidence>
<evidence type="ECO:0000313" key="7">
    <source>
        <dbReference type="EMBL" id="RWS13718.1"/>
    </source>
</evidence>
<keyword evidence="3 6" id="KW-0812">Transmembrane</keyword>
<dbReference type="PANTHER" id="PTHR12668:SF43">
    <property type="entry name" value="TRANSMEMBRANE PROTEIN 14 HOMOLOG"/>
    <property type="match status" value="1"/>
</dbReference>
<dbReference type="GO" id="GO:0031966">
    <property type="term" value="C:mitochondrial membrane"/>
    <property type="evidence" value="ECO:0007669"/>
    <property type="project" value="TreeGrafter"/>
</dbReference>
<accession>A0A443REM1</accession>
<comment type="similarity">
    <text evidence="2">Belongs to the TMEM14 family.</text>
</comment>
<dbReference type="STRING" id="1965070.A0A443REM1"/>
<evidence type="ECO:0000256" key="4">
    <source>
        <dbReference type="ARBA" id="ARBA00022989"/>
    </source>
</evidence>
<evidence type="ECO:0000256" key="6">
    <source>
        <dbReference type="SAM" id="Phobius"/>
    </source>
</evidence>
<feature type="transmembrane region" description="Helical" evidence="6">
    <location>
        <begin position="125"/>
        <end position="143"/>
    </location>
</feature>
<keyword evidence="5 6" id="KW-0472">Membrane</keyword>
<evidence type="ECO:0000256" key="1">
    <source>
        <dbReference type="ARBA" id="ARBA00004370"/>
    </source>
</evidence>